<evidence type="ECO:0000313" key="5">
    <source>
        <dbReference type="Proteomes" id="UP001597641"/>
    </source>
</evidence>
<evidence type="ECO:0000256" key="1">
    <source>
        <dbReference type="SAM" id="Coils"/>
    </source>
</evidence>
<keyword evidence="3" id="KW-0732">Signal</keyword>
<keyword evidence="2" id="KW-0472">Membrane</keyword>
<accession>A0ABW6BNY0</accession>
<proteinExistence type="predicted"/>
<keyword evidence="2" id="KW-0812">Transmembrane</keyword>
<keyword evidence="1" id="KW-0175">Coiled coil</keyword>
<evidence type="ECO:0000256" key="3">
    <source>
        <dbReference type="SAM" id="SignalP"/>
    </source>
</evidence>
<reference evidence="5" key="1">
    <citation type="journal article" date="2019" name="Int. J. Syst. Evol. Microbiol.">
        <title>The Global Catalogue of Microorganisms (GCM) 10K type strain sequencing project: providing services to taxonomists for standard genome sequencing and annotation.</title>
        <authorList>
            <consortium name="The Broad Institute Genomics Platform"/>
            <consortium name="The Broad Institute Genome Sequencing Center for Infectious Disease"/>
            <person name="Wu L."/>
            <person name="Ma J."/>
        </authorList>
    </citation>
    <scope>NUCLEOTIDE SEQUENCE [LARGE SCALE GENOMIC DNA]</scope>
    <source>
        <strain evidence="5">KCTC 23984</strain>
    </source>
</reference>
<keyword evidence="5" id="KW-1185">Reference proteome</keyword>
<dbReference type="Proteomes" id="UP001597641">
    <property type="component" value="Unassembled WGS sequence"/>
</dbReference>
<evidence type="ECO:0000256" key="2">
    <source>
        <dbReference type="SAM" id="Phobius"/>
    </source>
</evidence>
<keyword evidence="2" id="KW-1133">Transmembrane helix</keyword>
<feature type="coiled-coil region" evidence="1">
    <location>
        <begin position="192"/>
        <end position="222"/>
    </location>
</feature>
<gene>
    <name evidence="4" type="ORF">ACFS7Z_04195</name>
</gene>
<sequence>MKAFFLSLFFVLSVLVANAQGTSKEGAAATDNLARQFNNLKAGSNSYSENGRTYKVVNVASLDAFWKNVQETIAAREQKLKQAGVQTEQDLVQAKDSIAAQQEQLQALKQQYAAKEQEVQQNIHDVANLSVLGIDMEKQTYVIMSFVVIITLLILLAIIMLQYKSSKSVADEKRKAYDDVHQEYDDYKKGAREKELKLKRELQTEMNRIEELNQQIASLKKQSHA</sequence>
<feature type="coiled-coil region" evidence="1">
    <location>
        <begin position="91"/>
        <end position="125"/>
    </location>
</feature>
<feature type="signal peptide" evidence="3">
    <location>
        <begin position="1"/>
        <end position="19"/>
    </location>
</feature>
<protein>
    <submittedName>
        <fullName evidence="4">Uncharacterized protein</fullName>
    </submittedName>
</protein>
<dbReference type="EMBL" id="JBHUOX010000002">
    <property type="protein sequence ID" value="MFD2999550.1"/>
    <property type="molecule type" value="Genomic_DNA"/>
</dbReference>
<evidence type="ECO:0000313" key="4">
    <source>
        <dbReference type="EMBL" id="MFD2999550.1"/>
    </source>
</evidence>
<organism evidence="4 5">
    <name type="scientific">Pontibacter toksunensis</name>
    <dbReference type="NCBI Taxonomy" id="1332631"/>
    <lineage>
        <taxon>Bacteria</taxon>
        <taxon>Pseudomonadati</taxon>
        <taxon>Bacteroidota</taxon>
        <taxon>Cytophagia</taxon>
        <taxon>Cytophagales</taxon>
        <taxon>Hymenobacteraceae</taxon>
        <taxon>Pontibacter</taxon>
    </lineage>
</organism>
<comment type="caution">
    <text evidence="4">The sequence shown here is derived from an EMBL/GenBank/DDBJ whole genome shotgun (WGS) entry which is preliminary data.</text>
</comment>
<feature type="chain" id="PRO_5047148784" evidence="3">
    <location>
        <begin position="20"/>
        <end position="225"/>
    </location>
</feature>
<name>A0ABW6BNY0_9BACT</name>
<dbReference type="RefSeq" id="WP_377481387.1">
    <property type="nucleotide sequence ID" value="NZ_JBHUOX010000002.1"/>
</dbReference>
<feature type="transmembrane region" description="Helical" evidence="2">
    <location>
        <begin position="141"/>
        <end position="163"/>
    </location>
</feature>